<dbReference type="InterPro" id="IPR004412">
    <property type="entry name" value="GatA"/>
</dbReference>
<evidence type="ECO:0000256" key="10">
    <source>
        <dbReference type="HAMAP-Rule" id="MF_00120"/>
    </source>
</evidence>
<keyword evidence="5 10" id="KW-0436">Ligase</keyword>
<keyword evidence="8 10" id="KW-0648">Protein biosynthesis</keyword>
<dbReference type="GO" id="GO:0006412">
    <property type="term" value="P:translation"/>
    <property type="evidence" value="ECO:0007669"/>
    <property type="project" value="UniProtKB-UniRule"/>
</dbReference>
<accession>A0A0K6IUS5</accession>
<dbReference type="RefSeq" id="WP_055423283.1">
    <property type="nucleotide sequence ID" value="NZ_CYHH01000004.1"/>
</dbReference>
<organism evidence="12 13">
    <name type="scientific">Tepidiphilus thermophilus</name>
    <dbReference type="NCBI Taxonomy" id="876478"/>
    <lineage>
        <taxon>Bacteria</taxon>
        <taxon>Pseudomonadati</taxon>
        <taxon>Pseudomonadota</taxon>
        <taxon>Hydrogenophilia</taxon>
        <taxon>Hydrogenophilales</taxon>
        <taxon>Hydrogenophilaceae</taxon>
        <taxon>Tepidiphilus</taxon>
    </lineage>
</organism>
<sequence>MSTERLLASSLRELATALAEGRTRAEALAEAALERAQALQERLNAFITLTPERAREAARAADEHRRAGNISLLSGIPIAHKDLFCTKGVRTTAASRMLAEFVPPYDAFVVERLAQAGAVSLGKTNLDEFAMGSANEHSHFGPCRNPWDTDRIAGGSSGGSAAAVAAGIVPVATGTDTGGSVRQPAAMCGVTGIKPSYGRVSRYGIIAYASSLDQAGVIARSAEDCALALTAIEGFDPRDSTSLERPVEDHAAALAAADGRLDGLRLGLPREFFAVEGLDADVRRAVEEAARTYEALGARLVEVSLPRAELAIPAYYVIAPAEASSNLARYDGVRYGYRAPAYTDLDDMYRKTRAQGFGEEVKRRILVGTYVLSHGYYDAYYLQAQKLRRLIAEDYARAFASCDLLLAPTAPTTAWRLGEKGQDPVQEYLQDIYTIGANLAGLPALSHPCGFDAAGLPIGCQLIGPYLAETRLLLAAHVFQQKTDWHRRLPPL</sequence>
<dbReference type="GO" id="GO:0050567">
    <property type="term" value="F:glutaminyl-tRNA synthase (glutamine-hydrolyzing) activity"/>
    <property type="evidence" value="ECO:0007669"/>
    <property type="project" value="UniProtKB-UniRule"/>
</dbReference>
<dbReference type="PROSITE" id="PS00571">
    <property type="entry name" value="AMIDASES"/>
    <property type="match status" value="1"/>
</dbReference>
<evidence type="ECO:0000256" key="1">
    <source>
        <dbReference type="ARBA" id="ARBA00008069"/>
    </source>
</evidence>
<feature type="active site" description="Acyl-ester intermediate" evidence="10">
    <location>
        <position position="180"/>
    </location>
</feature>
<dbReference type="EC" id="6.3.5.7" evidence="3 10"/>
<keyword evidence="6 10" id="KW-0547">Nucleotide-binding</keyword>
<dbReference type="NCBIfam" id="TIGR00132">
    <property type="entry name" value="gatA"/>
    <property type="match status" value="1"/>
</dbReference>
<protein>
    <recommendedName>
        <fullName evidence="4 10">Glutamyl-tRNA(Gln) amidotransferase subunit A</fullName>
        <shortName evidence="10">Glu-ADT subunit A</shortName>
        <ecNumber evidence="3 10">6.3.5.7</ecNumber>
    </recommendedName>
</protein>
<dbReference type="InterPro" id="IPR036928">
    <property type="entry name" value="AS_sf"/>
</dbReference>
<dbReference type="EMBL" id="CYHH01000004">
    <property type="protein sequence ID" value="CUB06866.1"/>
    <property type="molecule type" value="Genomic_DNA"/>
</dbReference>
<comment type="function">
    <text evidence="10">Allows the formation of correctly charged Gln-tRNA(Gln) through the transamidation of misacylated Glu-tRNA(Gln) in organisms which lack glutaminyl-tRNA synthetase. The reaction takes place in the presence of glutamine and ATP through an activated gamma-phospho-Glu-tRNA(Gln).</text>
</comment>
<reference evidence="13" key="1">
    <citation type="submission" date="2015-08" db="EMBL/GenBank/DDBJ databases">
        <authorList>
            <person name="Babu N.S."/>
            <person name="Beckwith C.J."/>
            <person name="Beseler K.G."/>
            <person name="Brison A."/>
            <person name="Carone J.V."/>
            <person name="Caskin T.P."/>
            <person name="Diamond M."/>
            <person name="Durham M.E."/>
            <person name="Foxe J.M."/>
            <person name="Go M."/>
            <person name="Henderson B.A."/>
            <person name="Jones I.B."/>
            <person name="McGettigan J.A."/>
            <person name="Micheletti S.J."/>
            <person name="Nasrallah M.E."/>
            <person name="Ortiz D."/>
            <person name="Piller C.R."/>
            <person name="Privatt S.R."/>
            <person name="Schneider S.L."/>
            <person name="Sharp S."/>
            <person name="Smith T.C."/>
            <person name="Stanton J.D."/>
            <person name="Ullery H.E."/>
            <person name="Wilson R.J."/>
            <person name="Serrano M.G."/>
            <person name="Buck G."/>
            <person name="Lee V."/>
            <person name="Wang Y."/>
            <person name="Carvalho R."/>
            <person name="Voegtly L."/>
            <person name="Shi R."/>
            <person name="Duckworth R."/>
            <person name="Johnson A."/>
            <person name="Loviza R."/>
            <person name="Walstead R."/>
            <person name="Shah Z."/>
            <person name="Kiflezghi M."/>
            <person name="Wade K."/>
            <person name="Ball S.L."/>
            <person name="Bradley K.W."/>
            <person name="Asai D.J."/>
            <person name="Bowman C.A."/>
            <person name="Russell D.A."/>
            <person name="Pope W.H."/>
            <person name="Jacobs-Sera D."/>
            <person name="Hendrix R.W."/>
            <person name="Hatfull G.F."/>
        </authorList>
    </citation>
    <scope>NUCLEOTIDE SEQUENCE [LARGE SCALE GENOMIC DNA]</scope>
    <source>
        <strain evidence="13">JCM 19170</strain>
    </source>
</reference>
<evidence type="ECO:0000313" key="12">
    <source>
        <dbReference type="EMBL" id="CUB06866.1"/>
    </source>
</evidence>
<dbReference type="InterPro" id="IPR020556">
    <property type="entry name" value="Amidase_CS"/>
</dbReference>
<dbReference type="InterPro" id="IPR000120">
    <property type="entry name" value="Amidase"/>
</dbReference>
<evidence type="ECO:0000256" key="4">
    <source>
        <dbReference type="ARBA" id="ARBA00014428"/>
    </source>
</evidence>
<feature type="active site" description="Charge relay system" evidence="10">
    <location>
        <position position="81"/>
    </location>
</feature>
<dbReference type="Gene3D" id="3.90.1300.10">
    <property type="entry name" value="Amidase signature (AS) domain"/>
    <property type="match status" value="1"/>
</dbReference>
<comment type="catalytic activity">
    <reaction evidence="9 10">
        <text>L-glutamyl-tRNA(Gln) + L-glutamine + ATP + H2O = L-glutaminyl-tRNA(Gln) + L-glutamate + ADP + phosphate + H(+)</text>
        <dbReference type="Rhea" id="RHEA:17521"/>
        <dbReference type="Rhea" id="RHEA-COMP:9681"/>
        <dbReference type="Rhea" id="RHEA-COMP:9684"/>
        <dbReference type="ChEBI" id="CHEBI:15377"/>
        <dbReference type="ChEBI" id="CHEBI:15378"/>
        <dbReference type="ChEBI" id="CHEBI:29985"/>
        <dbReference type="ChEBI" id="CHEBI:30616"/>
        <dbReference type="ChEBI" id="CHEBI:43474"/>
        <dbReference type="ChEBI" id="CHEBI:58359"/>
        <dbReference type="ChEBI" id="CHEBI:78520"/>
        <dbReference type="ChEBI" id="CHEBI:78521"/>
        <dbReference type="ChEBI" id="CHEBI:456216"/>
        <dbReference type="EC" id="6.3.5.7"/>
    </reaction>
</comment>
<dbReference type="AlphaFoldDB" id="A0A0K6IUS5"/>
<evidence type="ECO:0000256" key="8">
    <source>
        <dbReference type="ARBA" id="ARBA00022917"/>
    </source>
</evidence>
<dbReference type="Pfam" id="PF01425">
    <property type="entry name" value="Amidase"/>
    <property type="match status" value="1"/>
</dbReference>
<dbReference type="HAMAP" id="MF_00120">
    <property type="entry name" value="GatA"/>
    <property type="match status" value="1"/>
</dbReference>
<dbReference type="SUPFAM" id="SSF75304">
    <property type="entry name" value="Amidase signature (AS) enzymes"/>
    <property type="match status" value="1"/>
</dbReference>
<keyword evidence="12" id="KW-0808">Transferase</keyword>
<comment type="similarity">
    <text evidence="1 10">Belongs to the amidase family. GatA subfamily.</text>
</comment>
<dbReference type="PANTHER" id="PTHR11895">
    <property type="entry name" value="TRANSAMIDASE"/>
    <property type="match status" value="1"/>
</dbReference>
<evidence type="ECO:0000256" key="2">
    <source>
        <dbReference type="ARBA" id="ARBA00011123"/>
    </source>
</evidence>
<comment type="subunit">
    <text evidence="2 10">Heterotrimer of A, B and C subunits.</text>
</comment>
<evidence type="ECO:0000256" key="9">
    <source>
        <dbReference type="ARBA" id="ARBA00047407"/>
    </source>
</evidence>
<dbReference type="GO" id="GO:0016740">
    <property type="term" value="F:transferase activity"/>
    <property type="evidence" value="ECO:0007669"/>
    <property type="project" value="UniProtKB-KW"/>
</dbReference>
<evidence type="ECO:0000256" key="3">
    <source>
        <dbReference type="ARBA" id="ARBA00012739"/>
    </source>
</evidence>
<feature type="domain" description="Amidase" evidence="11">
    <location>
        <begin position="28"/>
        <end position="473"/>
    </location>
</feature>
<dbReference type="InterPro" id="IPR023631">
    <property type="entry name" value="Amidase_dom"/>
</dbReference>
<feature type="active site" description="Charge relay system" evidence="10">
    <location>
        <position position="156"/>
    </location>
</feature>
<gene>
    <name evidence="10" type="primary">gatA</name>
    <name evidence="12" type="ORF">Ga0061068_10482</name>
</gene>
<evidence type="ECO:0000256" key="7">
    <source>
        <dbReference type="ARBA" id="ARBA00022840"/>
    </source>
</evidence>
<keyword evidence="7 10" id="KW-0067">ATP-binding</keyword>
<dbReference type="GO" id="GO:0030956">
    <property type="term" value="C:glutamyl-tRNA(Gln) amidotransferase complex"/>
    <property type="evidence" value="ECO:0007669"/>
    <property type="project" value="InterPro"/>
</dbReference>
<dbReference type="OrthoDB" id="5287888at2"/>
<proteinExistence type="inferred from homology"/>
<dbReference type="Proteomes" id="UP000182108">
    <property type="component" value="Unassembled WGS sequence"/>
</dbReference>
<evidence type="ECO:0000256" key="6">
    <source>
        <dbReference type="ARBA" id="ARBA00022741"/>
    </source>
</evidence>
<name>A0A0K6IUS5_9PROT</name>
<dbReference type="PANTHER" id="PTHR11895:SF151">
    <property type="entry name" value="GLUTAMYL-TRNA(GLN) AMIDOTRANSFERASE SUBUNIT A"/>
    <property type="match status" value="1"/>
</dbReference>
<evidence type="ECO:0000259" key="11">
    <source>
        <dbReference type="Pfam" id="PF01425"/>
    </source>
</evidence>
<evidence type="ECO:0000313" key="13">
    <source>
        <dbReference type="Proteomes" id="UP000182108"/>
    </source>
</evidence>
<keyword evidence="13" id="KW-1185">Reference proteome</keyword>
<dbReference type="GO" id="GO:0005524">
    <property type="term" value="F:ATP binding"/>
    <property type="evidence" value="ECO:0007669"/>
    <property type="project" value="UniProtKB-KW"/>
</dbReference>
<evidence type="ECO:0000256" key="5">
    <source>
        <dbReference type="ARBA" id="ARBA00022598"/>
    </source>
</evidence>